<organism evidence="1 3">
    <name type="scientific">Medicago truncatula</name>
    <name type="common">Barrel medic</name>
    <name type="synonym">Medicago tribuloides</name>
    <dbReference type="NCBI Taxonomy" id="3880"/>
    <lineage>
        <taxon>Eukaryota</taxon>
        <taxon>Viridiplantae</taxon>
        <taxon>Streptophyta</taxon>
        <taxon>Embryophyta</taxon>
        <taxon>Tracheophyta</taxon>
        <taxon>Spermatophyta</taxon>
        <taxon>Magnoliopsida</taxon>
        <taxon>eudicotyledons</taxon>
        <taxon>Gunneridae</taxon>
        <taxon>Pentapetalae</taxon>
        <taxon>rosids</taxon>
        <taxon>fabids</taxon>
        <taxon>Fabales</taxon>
        <taxon>Fabaceae</taxon>
        <taxon>Papilionoideae</taxon>
        <taxon>50 kb inversion clade</taxon>
        <taxon>NPAAA clade</taxon>
        <taxon>Hologalegina</taxon>
        <taxon>IRL clade</taxon>
        <taxon>Trifolieae</taxon>
        <taxon>Medicago</taxon>
    </lineage>
</organism>
<accession>A0A072VGX8</accession>
<proteinExistence type="predicted"/>
<dbReference type="EMBL" id="CM001217">
    <property type="protein sequence ID" value="KEH40841.1"/>
    <property type="molecule type" value="Genomic_DNA"/>
</dbReference>
<dbReference type="Proteomes" id="UP000002051">
    <property type="component" value="Unassembled WGS sequence"/>
</dbReference>
<dbReference type="EnsemblPlants" id="KEH40841">
    <property type="protein sequence ID" value="KEH40841"/>
    <property type="gene ID" value="MTR_1g036260"/>
</dbReference>
<reference evidence="2" key="3">
    <citation type="submission" date="2015-04" db="UniProtKB">
        <authorList>
            <consortium name="EnsemblPlants"/>
        </authorList>
    </citation>
    <scope>IDENTIFICATION</scope>
    <source>
        <strain evidence="2">cv. Jemalong A17</strain>
    </source>
</reference>
<reference evidence="1 3" key="2">
    <citation type="journal article" date="2014" name="BMC Genomics">
        <title>An improved genome release (version Mt4.0) for the model legume Medicago truncatula.</title>
        <authorList>
            <person name="Tang H."/>
            <person name="Krishnakumar V."/>
            <person name="Bidwell S."/>
            <person name="Rosen B."/>
            <person name="Chan A."/>
            <person name="Zhou S."/>
            <person name="Gentzbittel L."/>
            <person name="Childs K.L."/>
            <person name="Yandell M."/>
            <person name="Gundlach H."/>
            <person name="Mayer K.F."/>
            <person name="Schwartz D.C."/>
            <person name="Town C.D."/>
        </authorList>
    </citation>
    <scope>GENOME REANNOTATION</scope>
    <source>
        <strain evidence="1">A17</strain>
        <strain evidence="2 3">cv. Jemalong A17</strain>
    </source>
</reference>
<sequence>MSREQEFGTEIGTKFQKATEVVVVVLVLSVEVPRQYWASRFRISTGQIVGGMCQDYSVGHSIKSTQIMLCDAR</sequence>
<dbReference type="HOGENOM" id="CLU_2708487_0_0_1"/>
<dbReference type="AlphaFoldDB" id="A0A072VGX8"/>
<evidence type="ECO:0000313" key="3">
    <source>
        <dbReference type="Proteomes" id="UP000002051"/>
    </source>
</evidence>
<evidence type="ECO:0000313" key="1">
    <source>
        <dbReference type="EMBL" id="KEH40841.1"/>
    </source>
</evidence>
<keyword evidence="3" id="KW-1185">Reference proteome</keyword>
<evidence type="ECO:0000313" key="2">
    <source>
        <dbReference type="EnsemblPlants" id="KEH40841"/>
    </source>
</evidence>
<name>A0A072VGX8_MEDTR</name>
<reference evidence="1 3" key="1">
    <citation type="journal article" date="2011" name="Nature">
        <title>The Medicago genome provides insight into the evolution of rhizobial symbioses.</title>
        <authorList>
            <person name="Young N.D."/>
            <person name="Debelle F."/>
            <person name="Oldroyd G.E."/>
            <person name="Geurts R."/>
            <person name="Cannon S.B."/>
            <person name="Udvardi M.K."/>
            <person name="Benedito V.A."/>
            <person name="Mayer K.F."/>
            <person name="Gouzy J."/>
            <person name="Schoof H."/>
            <person name="Van de Peer Y."/>
            <person name="Proost S."/>
            <person name="Cook D.R."/>
            <person name="Meyers B.C."/>
            <person name="Spannagl M."/>
            <person name="Cheung F."/>
            <person name="De Mita S."/>
            <person name="Krishnakumar V."/>
            <person name="Gundlach H."/>
            <person name="Zhou S."/>
            <person name="Mudge J."/>
            <person name="Bharti A.K."/>
            <person name="Murray J.D."/>
            <person name="Naoumkina M.A."/>
            <person name="Rosen B."/>
            <person name="Silverstein K.A."/>
            <person name="Tang H."/>
            <person name="Rombauts S."/>
            <person name="Zhao P.X."/>
            <person name="Zhou P."/>
            <person name="Barbe V."/>
            <person name="Bardou P."/>
            <person name="Bechner M."/>
            <person name="Bellec A."/>
            <person name="Berger A."/>
            <person name="Berges H."/>
            <person name="Bidwell S."/>
            <person name="Bisseling T."/>
            <person name="Choisne N."/>
            <person name="Couloux A."/>
            <person name="Denny R."/>
            <person name="Deshpande S."/>
            <person name="Dai X."/>
            <person name="Doyle J.J."/>
            <person name="Dudez A.M."/>
            <person name="Farmer A.D."/>
            <person name="Fouteau S."/>
            <person name="Franken C."/>
            <person name="Gibelin C."/>
            <person name="Gish J."/>
            <person name="Goldstein S."/>
            <person name="Gonzalez A.J."/>
            <person name="Green P.J."/>
            <person name="Hallab A."/>
            <person name="Hartog M."/>
            <person name="Hua A."/>
            <person name="Humphray S.J."/>
            <person name="Jeong D.H."/>
            <person name="Jing Y."/>
            <person name="Jocker A."/>
            <person name="Kenton S.M."/>
            <person name="Kim D.J."/>
            <person name="Klee K."/>
            <person name="Lai H."/>
            <person name="Lang C."/>
            <person name="Lin S."/>
            <person name="Macmil S.L."/>
            <person name="Magdelenat G."/>
            <person name="Matthews L."/>
            <person name="McCorrison J."/>
            <person name="Monaghan E.L."/>
            <person name="Mun J.H."/>
            <person name="Najar F.Z."/>
            <person name="Nicholson C."/>
            <person name="Noirot C."/>
            <person name="O'Bleness M."/>
            <person name="Paule C.R."/>
            <person name="Poulain J."/>
            <person name="Prion F."/>
            <person name="Qin B."/>
            <person name="Qu C."/>
            <person name="Retzel E.F."/>
            <person name="Riddle C."/>
            <person name="Sallet E."/>
            <person name="Samain S."/>
            <person name="Samson N."/>
            <person name="Sanders I."/>
            <person name="Saurat O."/>
            <person name="Scarpelli C."/>
            <person name="Schiex T."/>
            <person name="Segurens B."/>
            <person name="Severin A.J."/>
            <person name="Sherrier D.J."/>
            <person name="Shi R."/>
            <person name="Sims S."/>
            <person name="Singer S.R."/>
            <person name="Sinharoy S."/>
            <person name="Sterck L."/>
            <person name="Viollet A."/>
            <person name="Wang B.B."/>
            <person name="Wang K."/>
            <person name="Wang M."/>
            <person name="Wang X."/>
            <person name="Warfsmann J."/>
            <person name="Weissenbach J."/>
            <person name="White D.D."/>
            <person name="White J.D."/>
            <person name="Wiley G.B."/>
            <person name="Wincker P."/>
            <person name="Xing Y."/>
            <person name="Yang L."/>
            <person name="Yao Z."/>
            <person name="Ying F."/>
            <person name="Zhai J."/>
            <person name="Zhou L."/>
            <person name="Zuber A."/>
            <person name="Denarie J."/>
            <person name="Dixon R.A."/>
            <person name="May G.D."/>
            <person name="Schwartz D.C."/>
            <person name="Rogers J."/>
            <person name="Quetier F."/>
            <person name="Town C.D."/>
            <person name="Roe B.A."/>
        </authorList>
    </citation>
    <scope>NUCLEOTIDE SEQUENCE [LARGE SCALE GENOMIC DNA]</scope>
    <source>
        <strain evidence="1">A17</strain>
        <strain evidence="2 3">cv. Jemalong A17</strain>
    </source>
</reference>
<gene>
    <name evidence="1" type="ordered locus">MTR_1g036260</name>
</gene>
<protein>
    <submittedName>
        <fullName evidence="1 2">Uncharacterized protein</fullName>
    </submittedName>
</protein>